<comment type="caution">
    <text evidence="2">The sequence shown here is derived from an EMBL/GenBank/DDBJ whole genome shotgun (WGS) entry which is preliminary data.</text>
</comment>
<dbReference type="EMBL" id="JANPWB010000011">
    <property type="protein sequence ID" value="KAJ1121790.1"/>
    <property type="molecule type" value="Genomic_DNA"/>
</dbReference>
<feature type="compositionally biased region" description="Basic residues" evidence="1">
    <location>
        <begin position="57"/>
        <end position="67"/>
    </location>
</feature>
<sequence>MRSHSCPPGLTEDRVGGEDQEKVVPQEKMRRRSCPPGPREGGATGEDAEPQLSIRNQRMRCHRRRCRVTAVHHDPEKAVPQEKMRSHSCPSGTRECGATEEDAEPQLRRCGAAAVHQDPEKAVPQEKMLSRSCPPVPREGGATGEEAKPQLSIRTQRRRCHRRRCRAIAVHQDPEKAVPQEKMWSCSCPSGPREGGATGEDAEPQLSIRTQRRRCHRRRSESTAVHQDPEEAVPQKKMLSRICPSRPREGGATGENAEP</sequence>
<name>A0AAV7P9B6_PLEWA</name>
<dbReference type="AlphaFoldDB" id="A0AAV7P9B6"/>
<protein>
    <submittedName>
        <fullName evidence="2">Uncharacterized protein</fullName>
    </submittedName>
</protein>
<reference evidence="2" key="1">
    <citation type="journal article" date="2022" name="bioRxiv">
        <title>Sequencing and chromosome-scale assembly of the giantPleurodeles waltlgenome.</title>
        <authorList>
            <person name="Brown T."/>
            <person name="Elewa A."/>
            <person name="Iarovenko S."/>
            <person name="Subramanian E."/>
            <person name="Araus A.J."/>
            <person name="Petzold A."/>
            <person name="Susuki M."/>
            <person name="Suzuki K.-i.T."/>
            <person name="Hayashi T."/>
            <person name="Toyoda A."/>
            <person name="Oliveira C."/>
            <person name="Osipova E."/>
            <person name="Leigh N.D."/>
            <person name="Simon A."/>
            <person name="Yun M.H."/>
        </authorList>
    </citation>
    <scope>NUCLEOTIDE SEQUENCE</scope>
    <source>
        <strain evidence="2">20211129_DDA</strain>
        <tissue evidence="2">Liver</tissue>
    </source>
</reference>
<feature type="region of interest" description="Disordered" evidence="1">
    <location>
        <begin position="174"/>
        <end position="259"/>
    </location>
</feature>
<feature type="compositionally biased region" description="Basic residues" evidence="1">
    <location>
        <begin position="210"/>
        <end position="219"/>
    </location>
</feature>
<dbReference type="Proteomes" id="UP001066276">
    <property type="component" value="Chromosome 7"/>
</dbReference>
<feature type="compositionally biased region" description="Basic and acidic residues" evidence="1">
    <location>
        <begin position="11"/>
        <end position="28"/>
    </location>
</feature>
<proteinExistence type="predicted"/>
<evidence type="ECO:0000256" key="1">
    <source>
        <dbReference type="SAM" id="MobiDB-lite"/>
    </source>
</evidence>
<organism evidence="2 3">
    <name type="scientific">Pleurodeles waltl</name>
    <name type="common">Iberian ribbed newt</name>
    <dbReference type="NCBI Taxonomy" id="8319"/>
    <lineage>
        <taxon>Eukaryota</taxon>
        <taxon>Metazoa</taxon>
        <taxon>Chordata</taxon>
        <taxon>Craniata</taxon>
        <taxon>Vertebrata</taxon>
        <taxon>Euteleostomi</taxon>
        <taxon>Amphibia</taxon>
        <taxon>Batrachia</taxon>
        <taxon>Caudata</taxon>
        <taxon>Salamandroidea</taxon>
        <taxon>Salamandridae</taxon>
        <taxon>Pleurodelinae</taxon>
        <taxon>Pleurodeles</taxon>
    </lineage>
</organism>
<accession>A0AAV7P9B6</accession>
<feature type="compositionally biased region" description="Basic and acidic residues" evidence="1">
    <location>
        <begin position="71"/>
        <end position="85"/>
    </location>
</feature>
<evidence type="ECO:0000313" key="2">
    <source>
        <dbReference type="EMBL" id="KAJ1121790.1"/>
    </source>
</evidence>
<evidence type="ECO:0000313" key="3">
    <source>
        <dbReference type="Proteomes" id="UP001066276"/>
    </source>
</evidence>
<feature type="region of interest" description="Disordered" evidence="1">
    <location>
        <begin position="1"/>
        <end position="158"/>
    </location>
</feature>
<keyword evidence="3" id="KW-1185">Reference proteome</keyword>
<gene>
    <name evidence="2" type="ORF">NDU88_000309</name>
</gene>